<evidence type="ECO:0000259" key="8">
    <source>
        <dbReference type="Pfam" id="PF06808"/>
    </source>
</evidence>
<evidence type="ECO:0000256" key="1">
    <source>
        <dbReference type="ARBA" id="ARBA00004429"/>
    </source>
</evidence>
<feature type="transmembrane region" description="Helical" evidence="7">
    <location>
        <begin position="395"/>
        <end position="419"/>
    </location>
</feature>
<dbReference type="Proteomes" id="UP001232445">
    <property type="component" value="Unassembled WGS sequence"/>
</dbReference>
<evidence type="ECO:0000256" key="3">
    <source>
        <dbReference type="ARBA" id="ARBA00022519"/>
    </source>
</evidence>
<name>A0ABU0CYE8_9BACI</name>
<feature type="transmembrane region" description="Helical" evidence="7">
    <location>
        <begin position="312"/>
        <end position="343"/>
    </location>
</feature>
<evidence type="ECO:0000313" key="10">
    <source>
        <dbReference type="Proteomes" id="UP001232445"/>
    </source>
</evidence>
<gene>
    <name evidence="9" type="ORF">J2S00_004025</name>
</gene>
<reference evidence="9 10" key="1">
    <citation type="submission" date="2023-07" db="EMBL/GenBank/DDBJ databases">
        <title>Genomic Encyclopedia of Type Strains, Phase IV (KMG-IV): sequencing the most valuable type-strain genomes for metagenomic binning, comparative biology and taxonomic classification.</title>
        <authorList>
            <person name="Goeker M."/>
        </authorList>
    </citation>
    <scope>NUCLEOTIDE SEQUENCE [LARGE SCALE GENOMIC DNA]</scope>
    <source>
        <strain evidence="9 10">DSM 17740</strain>
    </source>
</reference>
<organism evidence="9 10">
    <name type="scientific">Caldalkalibacillus uzonensis</name>
    <dbReference type="NCBI Taxonomy" id="353224"/>
    <lineage>
        <taxon>Bacteria</taxon>
        <taxon>Bacillati</taxon>
        <taxon>Bacillota</taxon>
        <taxon>Bacilli</taxon>
        <taxon>Bacillales</taxon>
        <taxon>Bacillaceae</taxon>
        <taxon>Caldalkalibacillus</taxon>
    </lineage>
</organism>
<dbReference type="InterPro" id="IPR004681">
    <property type="entry name" value="TRAP_DctM"/>
</dbReference>
<evidence type="ECO:0000313" key="9">
    <source>
        <dbReference type="EMBL" id="MDQ0341181.1"/>
    </source>
</evidence>
<keyword evidence="6 7" id="KW-0472">Membrane</keyword>
<keyword evidence="5 7" id="KW-1133">Transmembrane helix</keyword>
<feature type="transmembrane region" description="Helical" evidence="7">
    <location>
        <begin position="93"/>
        <end position="116"/>
    </location>
</feature>
<feature type="transmembrane region" description="Helical" evidence="7">
    <location>
        <begin position="6"/>
        <end position="32"/>
    </location>
</feature>
<dbReference type="InterPro" id="IPR010656">
    <property type="entry name" value="DctM"/>
</dbReference>
<proteinExistence type="predicted"/>
<feature type="domain" description="TRAP C4-dicarboxylate transport system permease DctM subunit" evidence="8">
    <location>
        <begin position="5"/>
        <end position="415"/>
    </location>
</feature>
<feature type="transmembrane region" description="Helical" evidence="7">
    <location>
        <begin position="270"/>
        <end position="292"/>
    </location>
</feature>
<evidence type="ECO:0000256" key="6">
    <source>
        <dbReference type="ARBA" id="ARBA00023136"/>
    </source>
</evidence>
<accession>A0ABU0CYE8</accession>
<feature type="transmembrane region" description="Helical" evidence="7">
    <location>
        <begin position="137"/>
        <end position="160"/>
    </location>
</feature>
<keyword evidence="3" id="KW-0997">Cell inner membrane</keyword>
<evidence type="ECO:0000256" key="4">
    <source>
        <dbReference type="ARBA" id="ARBA00022692"/>
    </source>
</evidence>
<comment type="subcellular location">
    <subcellularLocation>
        <location evidence="1">Cell inner membrane</location>
        <topology evidence="1">Multi-pass membrane protein</topology>
    </subcellularLocation>
</comment>
<keyword evidence="4 7" id="KW-0812">Transmembrane</keyword>
<protein>
    <submittedName>
        <fullName evidence="9">Tripartite ATP-independent transporter DctM subunit</fullName>
    </submittedName>
</protein>
<sequence>MSIIIITFLILLIVGVPIAFVLGLSSIFYILVSENFSFLINVPQRMIAAANNFSLMAIPFFVLAGELMNNGGITGRLTNFARSLVAHFRGGLAYVNILVSMFLSSIVGSANAVAAIQSSSMVPEMKKDGYSNEYSSAVTAASSIMGPIIPPSMVFIVYGVAAGTSIGALFLAGIVPGILLGIAFMVISYFYAKKKNYPTKVRSSINDMLKSFIIASPALTIPVLIIVGIVTGSFTPTEAGAMGSLIAFILGMFIYRDLKWNHLPGIFMRTGLITATIMIIVATANIFGWTLTMERIPQMIAETLLALSENPLVILLIINLLLLLVGMFLEPFAAIIILVPVLLPIIEQLGIDPVHFGVIVTLNLVIGLITPPIGIVLFVVSGATKVSVSQLSSAVVPFIIASVIVLLFVTYIPEIVLYLPQKFLN</sequence>
<evidence type="ECO:0000256" key="5">
    <source>
        <dbReference type="ARBA" id="ARBA00022989"/>
    </source>
</evidence>
<dbReference type="PIRSF" id="PIRSF006066">
    <property type="entry name" value="HI0050"/>
    <property type="match status" value="1"/>
</dbReference>
<evidence type="ECO:0000256" key="7">
    <source>
        <dbReference type="SAM" id="Phobius"/>
    </source>
</evidence>
<feature type="transmembrane region" description="Helical" evidence="7">
    <location>
        <begin position="355"/>
        <end position="383"/>
    </location>
</feature>
<feature type="transmembrane region" description="Helical" evidence="7">
    <location>
        <begin position="240"/>
        <end position="258"/>
    </location>
</feature>
<feature type="transmembrane region" description="Helical" evidence="7">
    <location>
        <begin position="212"/>
        <end position="234"/>
    </location>
</feature>
<dbReference type="NCBIfam" id="TIGR00786">
    <property type="entry name" value="dctM"/>
    <property type="match status" value="1"/>
</dbReference>
<dbReference type="PANTHER" id="PTHR33362">
    <property type="entry name" value="SIALIC ACID TRAP TRANSPORTER PERMEASE PROTEIN SIAT-RELATED"/>
    <property type="match status" value="1"/>
</dbReference>
<dbReference type="EMBL" id="JAUSUQ010000041">
    <property type="protein sequence ID" value="MDQ0341181.1"/>
    <property type="molecule type" value="Genomic_DNA"/>
</dbReference>
<keyword evidence="2" id="KW-1003">Cell membrane</keyword>
<comment type="caution">
    <text evidence="9">The sequence shown here is derived from an EMBL/GenBank/DDBJ whole genome shotgun (WGS) entry which is preliminary data.</text>
</comment>
<dbReference type="Pfam" id="PF06808">
    <property type="entry name" value="DctM"/>
    <property type="match status" value="1"/>
</dbReference>
<keyword evidence="10" id="KW-1185">Reference proteome</keyword>
<dbReference type="RefSeq" id="WP_307343979.1">
    <property type="nucleotide sequence ID" value="NZ_JAUSUQ010000041.1"/>
</dbReference>
<feature type="transmembrane region" description="Helical" evidence="7">
    <location>
        <begin position="166"/>
        <end position="191"/>
    </location>
</feature>
<feature type="transmembrane region" description="Helical" evidence="7">
    <location>
        <begin position="53"/>
        <end position="73"/>
    </location>
</feature>
<evidence type="ECO:0000256" key="2">
    <source>
        <dbReference type="ARBA" id="ARBA00022475"/>
    </source>
</evidence>